<feature type="domain" description="3-hydroxyacyl-CoA dehydrogenase NAD binding" evidence="9">
    <location>
        <begin position="6"/>
        <end position="184"/>
    </location>
</feature>
<dbReference type="InterPro" id="IPR036291">
    <property type="entry name" value="NAD(P)-bd_dom_sf"/>
</dbReference>
<dbReference type="InterPro" id="IPR013328">
    <property type="entry name" value="6PGD_dom2"/>
</dbReference>
<dbReference type="InterPro" id="IPR006108">
    <property type="entry name" value="3HC_DH_C"/>
</dbReference>
<dbReference type="Gene3D" id="3.40.50.720">
    <property type="entry name" value="NAD(P)-binding Rossmann-like Domain"/>
    <property type="match status" value="1"/>
</dbReference>
<name>A0ABW4D3C8_9LACO</name>
<dbReference type="InterPro" id="IPR008927">
    <property type="entry name" value="6-PGluconate_DH-like_C_sf"/>
</dbReference>
<evidence type="ECO:0000259" key="9">
    <source>
        <dbReference type="Pfam" id="PF02737"/>
    </source>
</evidence>
<evidence type="ECO:0000256" key="4">
    <source>
        <dbReference type="ARBA" id="ARBA00023002"/>
    </source>
</evidence>
<feature type="domain" description="3-hydroxyacyl-CoA dehydrogenase C-terminal" evidence="8">
    <location>
        <begin position="189"/>
        <end position="286"/>
    </location>
</feature>
<protein>
    <submittedName>
        <fullName evidence="10">3-hydroxyacyl-CoA dehydrogenase</fullName>
        <ecNumber evidence="10">1.1.1.35</ecNumber>
    </submittedName>
</protein>
<evidence type="ECO:0000259" key="8">
    <source>
        <dbReference type="Pfam" id="PF00725"/>
    </source>
</evidence>
<accession>A0ABW4D3C8</accession>
<dbReference type="InterPro" id="IPR022694">
    <property type="entry name" value="3-OHacyl-CoA_DH"/>
</dbReference>
<comment type="pathway">
    <text evidence="1">Lipid metabolism; fatty acid beta-oxidation.</text>
</comment>
<dbReference type="PANTHER" id="PTHR43561:SF3">
    <property type="entry name" value="HYDROXYACYL-COENZYME A DEHYDROGENASE, MITOCHONDRIAL"/>
    <property type="match status" value="1"/>
</dbReference>
<keyword evidence="3" id="KW-0276">Fatty acid metabolism</keyword>
<gene>
    <name evidence="10" type="ORF">ACFQ44_06325</name>
</gene>
<sequence>MAFKRIVVAGGGTLGSQIAYQTAYSGFQVTIYDINAAAIAAAKRRIATWDQAYAQEMNATPAVIHDTNDRLAFATDLETAVEDADLVIEAVPEVVAIKNDFYAALAKVAPARTIFATNSSTMVPSQFAAITGRPAQFMALHFANHVWENNMAEAMGHQGTSPEVYQQVVAFARQIGMVVIQLHKEQPAYILNTILIPFVDAALVLWVHGVADPQTIDRAWMVATGAPMGPFGILDEIGLRTAYNIMLAASTAPGKGTLVDVAHKIKSEMIDQNKLGQESNQGFYSYPAPAFASAKFLKDDGKD</sequence>
<dbReference type="SUPFAM" id="SSF48179">
    <property type="entry name" value="6-phosphogluconate dehydrogenase C-terminal domain-like"/>
    <property type="match status" value="1"/>
</dbReference>
<comment type="caution">
    <text evidence="10">The sequence shown here is derived from an EMBL/GenBank/DDBJ whole genome shotgun (WGS) entry which is preliminary data.</text>
</comment>
<dbReference type="InterPro" id="IPR052242">
    <property type="entry name" value="Mito_3-hydroxyacyl-CoA_DH"/>
</dbReference>
<dbReference type="Pfam" id="PF00725">
    <property type="entry name" value="3HCDH"/>
    <property type="match status" value="1"/>
</dbReference>
<evidence type="ECO:0000313" key="11">
    <source>
        <dbReference type="Proteomes" id="UP001597189"/>
    </source>
</evidence>
<dbReference type="PIRSF" id="PIRSF000105">
    <property type="entry name" value="HCDH"/>
    <property type="match status" value="1"/>
</dbReference>
<dbReference type="InterPro" id="IPR006176">
    <property type="entry name" value="3-OHacyl-CoA_DH_NAD-bd"/>
</dbReference>
<dbReference type="SUPFAM" id="SSF51735">
    <property type="entry name" value="NAD(P)-binding Rossmann-fold domains"/>
    <property type="match status" value="1"/>
</dbReference>
<dbReference type="Proteomes" id="UP001597189">
    <property type="component" value="Unassembled WGS sequence"/>
</dbReference>
<evidence type="ECO:0000256" key="6">
    <source>
        <dbReference type="ARBA" id="ARBA00023098"/>
    </source>
</evidence>
<dbReference type="PANTHER" id="PTHR43561">
    <property type="match status" value="1"/>
</dbReference>
<keyword evidence="4 10" id="KW-0560">Oxidoreductase</keyword>
<evidence type="ECO:0000256" key="7">
    <source>
        <dbReference type="ARBA" id="ARBA00049556"/>
    </source>
</evidence>
<keyword evidence="6" id="KW-0443">Lipid metabolism</keyword>
<reference evidence="11" key="1">
    <citation type="journal article" date="2019" name="Int. J. Syst. Evol. Microbiol.">
        <title>The Global Catalogue of Microorganisms (GCM) 10K type strain sequencing project: providing services to taxonomists for standard genome sequencing and annotation.</title>
        <authorList>
            <consortium name="The Broad Institute Genomics Platform"/>
            <consortium name="The Broad Institute Genome Sequencing Center for Infectious Disease"/>
            <person name="Wu L."/>
            <person name="Ma J."/>
        </authorList>
    </citation>
    <scope>NUCLEOTIDE SEQUENCE [LARGE SCALE GENOMIC DNA]</scope>
    <source>
        <strain evidence="11">CCM 8979</strain>
    </source>
</reference>
<comment type="pathway">
    <text evidence="2">Lipid metabolism; butanoate metabolism.</text>
</comment>
<proteinExistence type="predicted"/>
<evidence type="ECO:0000256" key="5">
    <source>
        <dbReference type="ARBA" id="ARBA00023027"/>
    </source>
</evidence>
<dbReference type="GO" id="GO:0003857">
    <property type="term" value="F:(3S)-3-hydroxyacyl-CoA dehydrogenase (NAD+) activity"/>
    <property type="evidence" value="ECO:0007669"/>
    <property type="project" value="UniProtKB-EC"/>
</dbReference>
<dbReference type="RefSeq" id="WP_203644629.1">
    <property type="nucleotide sequence ID" value="NZ_BOLN01000004.1"/>
</dbReference>
<organism evidence="10 11">
    <name type="scientific">Levilactobacillus lanxiensis</name>
    <dbReference type="NCBI Taxonomy" id="2799568"/>
    <lineage>
        <taxon>Bacteria</taxon>
        <taxon>Bacillati</taxon>
        <taxon>Bacillota</taxon>
        <taxon>Bacilli</taxon>
        <taxon>Lactobacillales</taxon>
        <taxon>Lactobacillaceae</taxon>
        <taxon>Levilactobacillus</taxon>
    </lineage>
</organism>
<evidence type="ECO:0000256" key="2">
    <source>
        <dbReference type="ARBA" id="ARBA00005086"/>
    </source>
</evidence>
<evidence type="ECO:0000256" key="1">
    <source>
        <dbReference type="ARBA" id="ARBA00005005"/>
    </source>
</evidence>
<keyword evidence="11" id="KW-1185">Reference proteome</keyword>
<evidence type="ECO:0000313" key="10">
    <source>
        <dbReference type="EMBL" id="MFD1455301.1"/>
    </source>
</evidence>
<dbReference type="Pfam" id="PF02737">
    <property type="entry name" value="3HCDH_N"/>
    <property type="match status" value="1"/>
</dbReference>
<comment type="catalytic activity">
    <reaction evidence="7">
        <text>a (3S)-3-hydroxyacyl-CoA + NAD(+) = a 3-oxoacyl-CoA + NADH + H(+)</text>
        <dbReference type="Rhea" id="RHEA:22432"/>
        <dbReference type="ChEBI" id="CHEBI:15378"/>
        <dbReference type="ChEBI" id="CHEBI:57318"/>
        <dbReference type="ChEBI" id="CHEBI:57540"/>
        <dbReference type="ChEBI" id="CHEBI:57945"/>
        <dbReference type="ChEBI" id="CHEBI:90726"/>
        <dbReference type="EC" id="1.1.1.35"/>
    </reaction>
</comment>
<dbReference type="EMBL" id="JBHTOD010000004">
    <property type="protein sequence ID" value="MFD1455301.1"/>
    <property type="molecule type" value="Genomic_DNA"/>
</dbReference>
<evidence type="ECO:0000256" key="3">
    <source>
        <dbReference type="ARBA" id="ARBA00022832"/>
    </source>
</evidence>
<dbReference type="NCBIfam" id="NF006143">
    <property type="entry name" value="PRK08293.1"/>
    <property type="match status" value="1"/>
</dbReference>
<dbReference type="Gene3D" id="1.10.1040.10">
    <property type="entry name" value="N-(1-d-carboxylethyl)-l-norvaline Dehydrogenase, domain 2"/>
    <property type="match status" value="1"/>
</dbReference>
<dbReference type="EC" id="1.1.1.35" evidence="10"/>
<keyword evidence="5" id="KW-0520">NAD</keyword>